<evidence type="ECO:0000313" key="3">
    <source>
        <dbReference type="Proteomes" id="UP000253034"/>
    </source>
</evidence>
<dbReference type="AlphaFoldDB" id="A0A369BIR6"/>
<organism evidence="2 3">
    <name type="scientific">Anaerobacterium chartisolvens</name>
    <dbReference type="NCBI Taxonomy" id="1297424"/>
    <lineage>
        <taxon>Bacteria</taxon>
        <taxon>Bacillati</taxon>
        <taxon>Bacillota</taxon>
        <taxon>Clostridia</taxon>
        <taxon>Eubacteriales</taxon>
        <taxon>Oscillospiraceae</taxon>
        <taxon>Anaerobacterium</taxon>
    </lineage>
</organism>
<keyword evidence="3" id="KW-1185">Reference proteome</keyword>
<dbReference type="Proteomes" id="UP000253034">
    <property type="component" value="Unassembled WGS sequence"/>
</dbReference>
<dbReference type="EMBL" id="QPJT01000001">
    <property type="protein sequence ID" value="RCX21055.1"/>
    <property type="molecule type" value="Genomic_DNA"/>
</dbReference>
<dbReference type="OrthoDB" id="2878022at2"/>
<gene>
    <name evidence="2" type="ORF">DFR58_101265</name>
</gene>
<accession>A0A369BIR6</accession>
<reference evidence="2 3" key="1">
    <citation type="submission" date="2018-07" db="EMBL/GenBank/DDBJ databases">
        <title>Genomic Encyclopedia of Type Strains, Phase IV (KMG-IV): sequencing the most valuable type-strain genomes for metagenomic binning, comparative biology and taxonomic classification.</title>
        <authorList>
            <person name="Goeker M."/>
        </authorList>
    </citation>
    <scope>NUCLEOTIDE SEQUENCE [LARGE SCALE GENOMIC DNA]</scope>
    <source>
        <strain evidence="2 3">DSM 27016</strain>
    </source>
</reference>
<protein>
    <submittedName>
        <fullName evidence="2">Zinc dependent phospholipase C</fullName>
    </submittedName>
</protein>
<comment type="caution">
    <text evidence="2">The sequence shown here is derived from an EMBL/GenBank/DDBJ whole genome shotgun (WGS) entry which is preliminary data.</text>
</comment>
<name>A0A369BIR6_9FIRM</name>
<dbReference type="RefSeq" id="WP_114295996.1">
    <property type="nucleotide sequence ID" value="NZ_QPJT01000001.1"/>
</dbReference>
<dbReference type="InterPro" id="IPR029002">
    <property type="entry name" value="PLPC/GPLD1"/>
</dbReference>
<feature type="domain" description="Phospholipase C/D" evidence="1">
    <location>
        <begin position="5"/>
        <end position="163"/>
    </location>
</feature>
<dbReference type="Pfam" id="PF00882">
    <property type="entry name" value="Zn_dep_PLPC"/>
    <property type="match status" value="1"/>
</dbReference>
<evidence type="ECO:0000259" key="1">
    <source>
        <dbReference type="Pfam" id="PF00882"/>
    </source>
</evidence>
<sequence>MTVFTHLGIAKAVHRAAERELSVRLDIAGFLYGNIKPDVCPGLVRIPHFKDCSFSFICKKIQTLMEQIETDSSVIGTRKFSEDLGVISHYLSDYFCYAHSKHFNGGLLSHYLYELDLFTYCRINPEKIHKCIFSDCVYISNNFNSLCSYIESLCEEYMGKAPCYELDMSYAVKASASICLSILVPCAFKEIILAA</sequence>
<evidence type="ECO:0000313" key="2">
    <source>
        <dbReference type="EMBL" id="RCX21055.1"/>
    </source>
</evidence>
<proteinExistence type="predicted"/>